<evidence type="ECO:0000313" key="3">
    <source>
        <dbReference type="Proteomes" id="UP001190700"/>
    </source>
</evidence>
<keyword evidence="1" id="KW-0677">Repeat</keyword>
<gene>
    <name evidence="2" type="ORF">CYMTET_26840</name>
</gene>
<dbReference type="AlphaFoldDB" id="A0AAE0KXL1"/>
<evidence type="ECO:0000256" key="1">
    <source>
        <dbReference type="ARBA" id="ARBA00022737"/>
    </source>
</evidence>
<sequence length="143" mass="15880">MVYGNKIGVKYVGEWQNNKRSSLGRLVHFDIYDPSKESELYSGTWENDMRHGIGCAIARESDRAQLNNGWWLAPGDRYCGQWAHDLKEGLGEYTAADTRRACSQPPLAAPLVAPCAPDSELCPWCVVIMSCSSAKSLRLCACH</sequence>
<reference evidence="2 3" key="1">
    <citation type="journal article" date="2015" name="Genome Biol. Evol.">
        <title>Comparative Genomics of a Bacterivorous Green Alga Reveals Evolutionary Causalities and Consequences of Phago-Mixotrophic Mode of Nutrition.</title>
        <authorList>
            <person name="Burns J.A."/>
            <person name="Paasch A."/>
            <person name="Narechania A."/>
            <person name="Kim E."/>
        </authorList>
    </citation>
    <scope>NUCLEOTIDE SEQUENCE [LARGE SCALE GENOMIC DNA]</scope>
    <source>
        <strain evidence="2 3">PLY_AMNH</strain>
    </source>
</reference>
<dbReference type="PANTHER" id="PTHR43215">
    <property type="entry name" value="RADIAL SPOKE HEAD 1 HOMOLOG"/>
    <property type="match status" value="1"/>
</dbReference>
<name>A0AAE0KXL1_9CHLO</name>
<dbReference type="Pfam" id="PF02493">
    <property type="entry name" value="MORN"/>
    <property type="match status" value="3"/>
</dbReference>
<comment type="caution">
    <text evidence="2">The sequence shown here is derived from an EMBL/GenBank/DDBJ whole genome shotgun (WGS) entry which is preliminary data.</text>
</comment>
<dbReference type="SUPFAM" id="SSF82185">
    <property type="entry name" value="Histone H3 K4-specific methyltransferase SET7/9 N-terminal domain"/>
    <property type="match status" value="1"/>
</dbReference>
<evidence type="ECO:0000313" key="2">
    <source>
        <dbReference type="EMBL" id="KAK3264422.1"/>
    </source>
</evidence>
<dbReference type="EMBL" id="LGRX02014564">
    <property type="protein sequence ID" value="KAK3264422.1"/>
    <property type="molecule type" value="Genomic_DNA"/>
</dbReference>
<dbReference type="PANTHER" id="PTHR43215:SF14">
    <property type="entry name" value="RADIAL SPOKE HEAD 1 HOMOLOG"/>
    <property type="match status" value="1"/>
</dbReference>
<dbReference type="GO" id="GO:0016020">
    <property type="term" value="C:membrane"/>
    <property type="evidence" value="ECO:0007669"/>
    <property type="project" value="UniProtKB-ARBA"/>
</dbReference>
<organism evidence="2 3">
    <name type="scientific">Cymbomonas tetramitiformis</name>
    <dbReference type="NCBI Taxonomy" id="36881"/>
    <lineage>
        <taxon>Eukaryota</taxon>
        <taxon>Viridiplantae</taxon>
        <taxon>Chlorophyta</taxon>
        <taxon>Pyramimonadophyceae</taxon>
        <taxon>Pyramimonadales</taxon>
        <taxon>Pyramimonadaceae</taxon>
        <taxon>Cymbomonas</taxon>
    </lineage>
</organism>
<dbReference type="SMART" id="SM00698">
    <property type="entry name" value="MORN"/>
    <property type="match status" value="3"/>
</dbReference>
<protein>
    <submittedName>
        <fullName evidence="2">Uncharacterized protein</fullName>
    </submittedName>
</protein>
<keyword evidence="3" id="KW-1185">Reference proteome</keyword>
<dbReference type="InterPro" id="IPR003409">
    <property type="entry name" value="MORN"/>
</dbReference>
<accession>A0AAE0KXL1</accession>
<dbReference type="Proteomes" id="UP001190700">
    <property type="component" value="Unassembled WGS sequence"/>
</dbReference>
<proteinExistence type="predicted"/>